<evidence type="ECO:0000313" key="3">
    <source>
        <dbReference type="Proteomes" id="UP000262177"/>
    </source>
</evidence>
<keyword evidence="2" id="KW-0378">Hydrolase</keyword>
<dbReference type="Pfam" id="PF01844">
    <property type="entry name" value="HNH"/>
    <property type="match status" value="1"/>
</dbReference>
<dbReference type="SUPFAM" id="SSF52540">
    <property type="entry name" value="P-loop containing nucleoside triphosphate hydrolases"/>
    <property type="match status" value="1"/>
</dbReference>
<sequence>MRREVIERWGNECWLGLPVCTRRGEEDDHIIPFKAGGLATVANIRRACKACNVSRSNRVLSGYGATIHAVIGPPCAGKSSYVAAHAAGGALVLDFDRLASSLMLGGDVKERPSAPLIDAGLGAWQGAYGKLTRMNAPVEVWIIKSIPASHAHPRMLDEWIVLDYQIHVVDPGAATVFARLDEQGRNDGARRTARQWYSLHLSQQSIDARQARRRERLVAIGLRSLPADRAARPAW</sequence>
<feature type="domain" description="HNH" evidence="1">
    <location>
        <begin position="20"/>
        <end position="58"/>
    </location>
</feature>
<reference evidence="2 3" key="1">
    <citation type="journal article" date="2017" name="Biosci. Biotechnol. Biochem.">
        <title>Identification and characterization of a sulfoglycosidase from Bifidobacterium bifidum implicated in mucin glycan utilization.</title>
        <authorList>
            <person name="Katoh T."/>
            <person name="Maeshibu T."/>
            <person name="Kikkawa K."/>
            <person name="Gotoh A."/>
            <person name="Tomabechi Y."/>
            <person name="Nakamura M."/>
            <person name="Liao W.-H."/>
            <person name="Yamaguchi M."/>
            <person name="Ashida H."/>
            <person name="Yamamoto K."/>
            <person name="Katayama T."/>
        </authorList>
    </citation>
    <scope>NUCLEOTIDE SEQUENCE [LARGE SCALE GENOMIC DNA]</scope>
    <source>
        <strain evidence="2 3">JCM 7004</strain>
    </source>
</reference>
<dbReference type="InterPro" id="IPR003615">
    <property type="entry name" value="HNH_nuc"/>
</dbReference>
<gene>
    <name evidence="2" type="ORF">BBJK_01285</name>
</gene>
<dbReference type="Gene3D" id="1.10.30.50">
    <property type="match status" value="1"/>
</dbReference>
<protein>
    <submittedName>
        <fullName evidence="2">HNH endonuclease</fullName>
    </submittedName>
</protein>
<keyword evidence="2" id="KW-0540">Nuclease</keyword>
<evidence type="ECO:0000259" key="1">
    <source>
        <dbReference type="Pfam" id="PF01844"/>
    </source>
</evidence>
<dbReference type="CDD" id="cd00085">
    <property type="entry name" value="HNHc"/>
    <property type="match status" value="1"/>
</dbReference>
<dbReference type="EMBL" id="AP018131">
    <property type="protein sequence ID" value="BBA47891.1"/>
    <property type="molecule type" value="Genomic_DNA"/>
</dbReference>
<proteinExistence type="predicted"/>
<dbReference type="GO" id="GO:0004519">
    <property type="term" value="F:endonuclease activity"/>
    <property type="evidence" value="ECO:0007669"/>
    <property type="project" value="UniProtKB-KW"/>
</dbReference>
<accession>A0A286TBY0</accession>
<dbReference type="GO" id="GO:0003676">
    <property type="term" value="F:nucleic acid binding"/>
    <property type="evidence" value="ECO:0007669"/>
    <property type="project" value="InterPro"/>
</dbReference>
<dbReference type="GO" id="GO:0008270">
    <property type="term" value="F:zinc ion binding"/>
    <property type="evidence" value="ECO:0007669"/>
    <property type="project" value="InterPro"/>
</dbReference>
<dbReference type="InterPro" id="IPR027417">
    <property type="entry name" value="P-loop_NTPase"/>
</dbReference>
<dbReference type="InterPro" id="IPR002711">
    <property type="entry name" value="HNH"/>
</dbReference>
<evidence type="ECO:0000313" key="2">
    <source>
        <dbReference type="EMBL" id="BBA47891.1"/>
    </source>
</evidence>
<name>A0A286TBY0_BIFBI</name>
<dbReference type="AlphaFoldDB" id="A0A286TBY0"/>
<keyword evidence="2" id="KW-0255">Endonuclease</keyword>
<organism evidence="2 3">
    <name type="scientific">Bifidobacterium bifidum LMG 13195</name>
    <dbReference type="NCBI Taxonomy" id="1207542"/>
    <lineage>
        <taxon>Bacteria</taxon>
        <taxon>Bacillati</taxon>
        <taxon>Actinomycetota</taxon>
        <taxon>Actinomycetes</taxon>
        <taxon>Bifidobacteriales</taxon>
        <taxon>Bifidobacteriaceae</taxon>
        <taxon>Bifidobacterium</taxon>
    </lineage>
</organism>
<dbReference type="Proteomes" id="UP000262177">
    <property type="component" value="Chromosome"/>
</dbReference>